<name>A0AAE9JBX2_CAEBR</name>
<reference evidence="2 3" key="1">
    <citation type="submission" date="2022-04" db="EMBL/GenBank/DDBJ databases">
        <title>Chromosome-level reference genomes for two strains of Caenorhabditis briggsae: an improved platform for comparative genomics.</title>
        <authorList>
            <person name="Stevens L."/>
            <person name="Andersen E."/>
        </authorList>
    </citation>
    <scope>NUCLEOTIDE SEQUENCE [LARGE SCALE GENOMIC DNA]</scope>
    <source>
        <strain evidence="2">VX34</strain>
        <tissue evidence="2">Whole-organism</tissue>
    </source>
</reference>
<dbReference type="PANTHER" id="PTHR36953">
    <property type="entry name" value="PROTEIN CBG07386-RELATED"/>
    <property type="match status" value="1"/>
</dbReference>
<sequence>MEALAGVFSADSDSLAVKKRKYNVVPKQLGTRGPLPKSFLGYQNARPASVSPMLSSRTTPPTRSMTSVPAKTTAAAKESAGAEKSKYGLPPPIPPSLRGVAASLAQMNGVGSNTSLGPARLLENRKRQLNGELAIPGKRSSLEVYNGGRAGEKFNKKVPSTASSSGASTSSSTSSTTTAFDVHSMLREQSPVRMQVSVGADHQNSSRDTMQEALALAVHQKGSIMNVAKNATNHSLLIGTMVMNGLATLQATSPEDFKNFSGDLFSLFTKYNIH</sequence>
<feature type="compositionally biased region" description="Low complexity" evidence="1">
    <location>
        <begin position="160"/>
        <end position="178"/>
    </location>
</feature>
<feature type="region of interest" description="Disordered" evidence="1">
    <location>
        <begin position="28"/>
        <end position="92"/>
    </location>
</feature>
<dbReference type="Proteomes" id="UP000829354">
    <property type="component" value="Chromosome III"/>
</dbReference>
<dbReference type="AlphaFoldDB" id="A0AAE9JBX2"/>
<feature type="compositionally biased region" description="Low complexity" evidence="1">
    <location>
        <begin position="51"/>
        <end position="79"/>
    </location>
</feature>
<dbReference type="EMBL" id="CP092622">
    <property type="protein sequence ID" value="UMM23927.1"/>
    <property type="molecule type" value="Genomic_DNA"/>
</dbReference>
<feature type="region of interest" description="Disordered" evidence="1">
    <location>
        <begin position="151"/>
        <end position="178"/>
    </location>
</feature>
<evidence type="ECO:0000256" key="1">
    <source>
        <dbReference type="SAM" id="MobiDB-lite"/>
    </source>
</evidence>
<evidence type="ECO:0000313" key="2">
    <source>
        <dbReference type="EMBL" id="UMM23927.1"/>
    </source>
</evidence>
<evidence type="ECO:0000313" key="3">
    <source>
        <dbReference type="Proteomes" id="UP000829354"/>
    </source>
</evidence>
<accession>A0AAE9JBX2</accession>
<dbReference type="PANTHER" id="PTHR36953:SF2">
    <property type="entry name" value="PROTEIN CBG16638"/>
    <property type="match status" value="1"/>
</dbReference>
<proteinExistence type="predicted"/>
<keyword evidence="3" id="KW-1185">Reference proteome</keyword>
<organism evidence="2 3">
    <name type="scientific">Caenorhabditis briggsae</name>
    <dbReference type="NCBI Taxonomy" id="6238"/>
    <lineage>
        <taxon>Eukaryota</taxon>
        <taxon>Metazoa</taxon>
        <taxon>Ecdysozoa</taxon>
        <taxon>Nematoda</taxon>
        <taxon>Chromadorea</taxon>
        <taxon>Rhabditida</taxon>
        <taxon>Rhabditina</taxon>
        <taxon>Rhabditomorpha</taxon>
        <taxon>Rhabditoidea</taxon>
        <taxon>Rhabditidae</taxon>
        <taxon>Peloderinae</taxon>
        <taxon>Caenorhabditis</taxon>
    </lineage>
</organism>
<protein>
    <submittedName>
        <fullName evidence="2">Uncharacterized protein</fullName>
    </submittedName>
</protein>
<dbReference type="InterPro" id="IPR040437">
    <property type="entry name" value="F10E9.3-like"/>
</dbReference>
<gene>
    <name evidence="2" type="ORF">L5515_004404</name>
</gene>